<accession>A0A645BIN6</accession>
<comment type="caution">
    <text evidence="1">The sequence shown here is derived from an EMBL/GenBank/DDBJ whole genome shotgun (WGS) entry which is preliminary data.</text>
</comment>
<dbReference type="EMBL" id="VSSQ01020459">
    <property type="protein sequence ID" value="MPM65330.1"/>
    <property type="molecule type" value="Genomic_DNA"/>
</dbReference>
<evidence type="ECO:0000313" key="1">
    <source>
        <dbReference type="EMBL" id="MPM65330.1"/>
    </source>
</evidence>
<organism evidence="1">
    <name type="scientific">bioreactor metagenome</name>
    <dbReference type="NCBI Taxonomy" id="1076179"/>
    <lineage>
        <taxon>unclassified sequences</taxon>
        <taxon>metagenomes</taxon>
        <taxon>ecological metagenomes</taxon>
    </lineage>
</organism>
<gene>
    <name evidence="1" type="ORF">SDC9_112225</name>
</gene>
<name>A0A645BIN6_9ZZZZ</name>
<protein>
    <submittedName>
        <fullName evidence="1">Uncharacterized protein</fullName>
    </submittedName>
</protein>
<proteinExistence type="predicted"/>
<sequence>MVLFTVMREHHSFAHRIDTDRHNIPGKHLVYEGSVLIDDKTDSGSLGQCLEHRRLGEGQE</sequence>
<reference evidence="1" key="1">
    <citation type="submission" date="2019-08" db="EMBL/GenBank/DDBJ databases">
        <authorList>
            <person name="Kucharzyk K."/>
            <person name="Murdoch R.W."/>
            <person name="Higgins S."/>
            <person name="Loffler F."/>
        </authorList>
    </citation>
    <scope>NUCLEOTIDE SEQUENCE</scope>
</reference>
<dbReference type="AlphaFoldDB" id="A0A645BIN6"/>